<sequence length="102" mass="11392">MPNRQKDKTIEEKRYVKNGVEVGRKKVESKQKNVVDSEGNIRTVESRKVCERGDTTDNKSLGEQIKEGAQDLVDGIKNAFGAGGQKNDEGEVVMRETVVKKK</sequence>
<organism evidence="1">
    <name type="scientific">Percolomonas cosmopolitus</name>
    <dbReference type="NCBI Taxonomy" id="63605"/>
    <lineage>
        <taxon>Eukaryota</taxon>
        <taxon>Discoba</taxon>
        <taxon>Heterolobosea</taxon>
        <taxon>Tetramitia</taxon>
        <taxon>Eutetramitia</taxon>
        <taxon>Percolomonadidae</taxon>
        <taxon>Percolomonas</taxon>
    </lineage>
</organism>
<name>A0A7S1KN51_9EUKA</name>
<protein>
    <submittedName>
        <fullName evidence="1">Uncharacterized protein</fullName>
    </submittedName>
</protein>
<dbReference type="EMBL" id="HBGD01003330">
    <property type="protein sequence ID" value="CAD9079520.1"/>
    <property type="molecule type" value="Transcribed_RNA"/>
</dbReference>
<accession>A0A7S1KN51</accession>
<proteinExistence type="predicted"/>
<gene>
    <name evidence="1" type="ORF">PCOS0759_LOCUS2754</name>
</gene>
<dbReference type="AlphaFoldDB" id="A0A7S1KN51"/>
<evidence type="ECO:0000313" key="1">
    <source>
        <dbReference type="EMBL" id="CAD9079520.1"/>
    </source>
</evidence>
<reference evidence="1" key="1">
    <citation type="submission" date="2021-01" db="EMBL/GenBank/DDBJ databases">
        <authorList>
            <person name="Corre E."/>
            <person name="Pelletier E."/>
            <person name="Niang G."/>
            <person name="Scheremetjew M."/>
            <person name="Finn R."/>
            <person name="Kale V."/>
            <person name="Holt S."/>
            <person name="Cochrane G."/>
            <person name="Meng A."/>
            <person name="Brown T."/>
            <person name="Cohen L."/>
        </authorList>
    </citation>
    <scope>NUCLEOTIDE SEQUENCE</scope>
    <source>
        <strain evidence="1">WS</strain>
    </source>
</reference>